<feature type="region of interest" description="Disordered" evidence="5">
    <location>
        <begin position="354"/>
        <end position="384"/>
    </location>
</feature>
<dbReference type="PANTHER" id="PTHR12864">
    <property type="entry name" value="RAN BINDING PROTEIN 9-RELATED"/>
    <property type="match status" value="1"/>
</dbReference>
<keyword evidence="4 6" id="KW-0472">Membrane</keyword>
<dbReference type="InterPro" id="IPR050618">
    <property type="entry name" value="Ubq-SigPath_Reg"/>
</dbReference>
<dbReference type="Proteomes" id="UP001497600">
    <property type="component" value="Chromosome A"/>
</dbReference>
<feature type="compositionally biased region" description="Basic and acidic residues" evidence="5">
    <location>
        <begin position="358"/>
        <end position="376"/>
    </location>
</feature>
<evidence type="ECO:0000256" key="5">
    <source>
        <dbReference type="SAM" id="MobiDB-lite"/>
    </source>
</evidence>
<dbReference type="Pfam" id="PF00622">
    <property type="entry name" value="SPRY"/>
    <property type="match status" value="1"/>
</dbReference>
<dbReference type="InterPro" id="IPR043136">
    <property type="entry name" value="B30.2/SPRY_sf"/>
</dbReference>
<evidence type="ECO:0000313" key="8">
    <source>
        <dbReference type="EMBL" id="CAK7894116.1"/>
    </source>
</evidence>
<dbReference type="CDD" id="cd12910">
    <property type="entry name" value="SPRY_SSH4_like"/>
    <property type="match status" value="1"/>
</dbReference>
<evidence type="ECO:0000256" key="4">
    <source>
        <dbReference type="ARBA" id="ARBA00023136"/>
    </source>
</evidence>
<dbReference type="SUPFAM" id="SSF49899">
    <property type="entry name" value="Concanavalin A-like lectins/glucanases"/>
    <property type="match status" value="1"/>
</dbReference>
<evidence type="ECO:0000256" key="2">
    <source>
        <dbReference type="ARBA" id="ARBA00022692"/>
    </source>
</evidence>
<evidence type="ECO:0000313" key="9">
    <source>
        <dbReference type="Proteomes" id="UP001497600"/>
    </source>
</evidence>
<proteinExistence type="predicted"/>
<sequence>MFEYYFLCYLVGVGHGQVIPSITHKDNIEHISSPFDEPSDDYKREAGGAALVAFFIVVTFGFLIICFISLFIFIRKRIRLSEDELSREEENQAYLELNSEEQELFFQSKEYLQTNPYIRGELTLSQNLLIQEKGIKAWEFIKDSMLTNNDLLIINKYELNFFKRFECSTQTNLPIPNKNEVYYFENKIYSLPDPENTKISLGIAVKPYPWFRLPGRHQNSLSYDSDGYRRYNQPFKFQFDAPFPQIIQGDVVGIGYRVRSGTIFFTRNGKKISESKIGGHIKNFKISDVGQIFPTIGANNLCSVHVNLGQMGFVYIEGNVKKWGFAPLEGSGPAPPAYNKFNADILLERSEIDDENDLSERENDFPPDFWEIHGQSEEPEESSNVEFNHDKFSYNAYSDLNSTDERITLNSLVAPMRPPSYEEDSEEEDQEQEDAVEDLQIRDDDIQGVGEENDGTEEEGEAENNEVSQEEVSFRDAEDATSFNIIATSSRDDLQNN</sequence>
<dbReference type="InterPro" id="IPR035780">
    <property type="entry name" value="SPRY_Ssh4-like"/>
</dbReference>
<keyword evidence="9" id="KW-1185">Reference proteome</keyword>
<dbReference type="InterPro" id="IPR003877">
    <property type="entry name" value="SPRY_dom"/>
</dbReference>
<organism evidence="8 9">
    <name type="scientific">[Candida] anglica</name>
    <dbReference type="NCBI Taxonomy" id="148631"/>
    <lineage>
        <taxon>Eukaryota</taxon>
        <taxon>Fungi</taxon>
        <taxon>Dikarya</taxon>
        <taxon>Ascomycota</taxon>
        <taxon>Saccharomycotina</taxon>
        <taxon>Pichiomycetes</taxon>
        <taxon>Debaryomycetaceae</taxon>
        <taxon>Kurtzmaniella</taxon>
    </lineage>
</organism>
<keyword evidence="2 6" id="KW-0812">Transmembrane</keyword>
<dbReference type="EMBL" id="OZ004253">
    <property type="protein sequence ID" value="CAK7894116.1"/>
    <property type="molecule type" value="Genomic_DNA"/>
</dbReference>
<gene>
    <name evidence="8" type="primary">EAR1</name>
    <name evidence="8" type="ORF">CAAN4_A10990</name>
</gene>
<name>A0ABP0E6H1_9ASCO</name>
<dbReference type="SMART" id="SM00449">
    <property type="entry name" value="SPRY"/>
    <property type="match status" value="1"/>
</dbReference>
<accession>A0ABP0E6H1</accession>
<protein>
    <submittedName>
        <fullName evidence="8">Protein Ear1p</fullName>
    </submittedName>
</protein>
<feature type="region of interest" description="Disordered" evidence="5">
    <location>
        <begin position="416"/>
        <end position="497"/>
    </location>
</feature>
<feature type="compositionally biased region" description="Acidic residues" evidence="5">
    <location>
        <begin position="451"/>
        <end position="464"/>
    </location>
</feature>
<comment type="subcellular location">
    <subcellularLocation>
        <location evidence="1">Membrane</location>
        <topology evidence="1">Single-pass membrane protein</topology>
    </subcellularLocation>
</comment>
<evidence type="ECO:0000256" key="3">
    <source>
        <dbReference type="ARBA" id="ARBA00022989"/>
    </source>
</evidence>
<feature type="compositionally biased region" description="Acidic residues" evidence="5">
    <location>
        <begin position="421"/>
        <end position="437"/>
    </location>
</feature>
<evidence type="ECO:0000256" key="1">
    <source>
        <dbReference type="ARBA" id="ARBA00004167"/>
    </source>
</evidence>
<dbReference type="PROSITE" id="PS50188">
    <property type="entry name" value="B302_SPRY"/>
    <property type="match status" value="1"/>
</dbReference>
<feature type="domain" description="B30.2/SPRY" evidence="7">
    <location>
        <begin position="120"/>
        <end position="313"/>
    </location>
</feature>
<evidence type="ECO:0000256" key="6">
    <source>
        <dbReference type="SAM" id="Phobius"/>
    </source>
</evidence>
<feature type="transmembrane region" description="Helical" evidence="6">
    <location>
        <begin position="49"/>
        <end position="74"/>
    </location>
</feature>
<dbReference type="Gene3D" id="2.60.120.920">
    <property type="match status" value="1"/>
</dbReference>
<keyword evidence="3 6" id="KW-1133">Transmembrane helix</keyword>
<dbReference type="InterPro" id="IPR013320">
    <property type="entry name" value="ConA-like_dom_sf"/>
</dbReference>
<reference evidence="8 9" key="1">
    <citation type="submission" date="2024-01" db="EMBL/GenBank/DDBJ databases">
        <authorList>
            <consortium name="Genoscope - CEA"/>
            <person name="William W."/>
        </authorList>
    </citation>
    <scope>NUCLEOTIDE SEQUENCE [LARGE SCALE GENOMIC DNA]</scope>
    <source>
        <strain evidence="8 9">29B2s-10</strain>
    </source>
</reference>
<dbReference type="InterPro" id="IPR001870">
    <property type="entry name" value="B30.2/SPRY"/>
</dbReference>
<evidence type="ECO:0000259" key="7">
    <source>
        <dbReference type="PROSITE" id="PS50188"/>
    </source>
</evidence>